<sequence>DLQDPGIDWESAILQENTTGAVVVPEIECPLEEQALTELQRVVDPLSYSPSHGYDLYIQFLNTIAQ</sequence>
<comment type="caution">
    <text evidence="1">The sequence shown here is derived from an EMBL/GenBank/DDBJ whole genome shotgun (WGS) entry which is preliminary data.</text>
</comment>
<dbReference type="EMBL" id="JAMKFB020000711">
    <property type="protein sequence ID" value="KAL0148165.1"/>
    <property type="molecule type" value="Genomic_DNA"/>
</dbReference>
<dbReference type="Proteomes" id="UP001529510">
    <property type="component" value="Unassembled WGS sequence"/>
</dbReference>
<organism evidence="1 2">
    <name type="scientific">Cirrhinus mrigala</name>
    <name type="common">Mrigala</name>
    <dbReference type="NCBI Taxonomy" id="683832"/>
    <lineage>
        <taxon>Eukaryota</taxon>
        <taxon>Metazoa</taxon>
        <taxon>Chordata</taxon>
        <taxon>Craniata</taxon>
        <taxon>Vertebrata</taxon>
        <taxon>Euteleostomi</taxon>
        <taxon>Actinopterygii</taxon>
        <taxon>Neopterygii</taxon>
        <taxon>Teleostei</taxon>
        <taxon>Ostariophysi</taxon>
        <taxon>Cypriniformes</taxon>
        <taxon>Cyprinidae</taxon>
        <taxon>Labeoninae</taxon>
        <taxon>Labeonini</taxon>
        <taxon>Cirrhinus</taxon>
    </lineage>
</organism>
<name>A0ABD0MEW6_CIRMR</name>
<protein>
    <submittedName>
        <fullName evidence="1">Uncharacterized protein</fullName>
    </submittedName>
</protein>
<keyword evidence="2" id="KW-1185">Reference proteome</keyword>
<proteinExistence type="predicted"/>
<gene>
    <name evidence="1" type="ORF">M9458_056567</name>
</gene>
<accession>A0ABD0MEW6</accession>
<feature type="non-terminal residue" evidence="1">
    <location>
        <position position="1"/>
    </location>
</feature>
<reference evidence="1 2" key="1">
    <citation type="submission" date="2024-05" db="EMBL/GenBank/DDBJ databases">
        <title>Genome sequencing and assembly of Indian major carp, Cirrhinus mrigala (Hamilton, 1822).</title>
        <authorList>
            <person name="Mohindra V."/>
            <person name="Chowdhury L.M."/>
            <person name="Lal K."/>
            <person name="Jena J.K."/>
        </authorList>
    </citation>
    <scope>NUCLEOTIDE SEQUENCE [LARGE SCALE GENOMIC DNA]</scope>
    <source>
        <strain evidence="1">CM1030</strain>
        <tissue evidence="1">Blood</tissue>
    </source>
</reference>
<evidence type="ECO:0000313" key="2">
    <source>
        <dbReference type="Proteomes" id="UP001529510"/>
    </source>
</evidence>
<evidence type="ECO:0000313" key="1">
    <source>
        <dbReference type="EMBL" id="KAL0148165.1"/>
    </source>
</evidence>
<dbReference type="AlphaFoldDB" id="A0ABD0MEW6"/>